<accession>A0ABP8MC78</accession>
<proteinExistence type="predicted"/>
<organism evidence="1 2">
    <name type="scientific">Novipirellula rosea</name>
    <dbReference type="NCBI Taxonomy" id="1031540"/>
    <lineage>
        <taxon>Bacteria</taxon>
        <taxon>Pseudomonadati</taxon>
        <taxon>Planctomycetota</taxon>
        <taxon>Planctomycetia</taxon>
        <taxon>Pirellulales</taxon>
        <taxon>Pirellulaceae</taxon>
        <taxon>Novipirellula</taxon>
    </lineage>
</organism>
<evidence type="ECO:0000313" key="1">
    <source>
        <dbReference type="EMBL" id="GAA4446230.1"/>
    </source>
</evidence>
<dbReference type="Pfam" id="PF14462">
    <property type="entry name" value="Prok-E2_E"/>
    <property type="match status" value="1"/>
</dbReference>
<name>A0ABP8MC78_9BACT</name>
<keyword evidence="2" id="KW-1185">Reference proteome</keyword>
<evidence type="ECO:0008006" key="3">
    <source>
        <dbReference type="Google" id="ProtNLM"/>
    </source>
</evidence>
<reference evidence="2" key="1">
    <citation type="journal article" date="2019" name="Int. J. Syst. Evol. Microbiol.">
        <title>The Global Catalogue of Microorganisms (GCM) 10K type strain sequencing project: providing services to taxonomists for standard genome sequencing and annotation.</title>
        <authorList>
            <consortium name="The Broad Institute Genomics Platform"/>
            <consortium name="The Broad Institute Genome Sequencing Center for Infectious Disease"/>
            <person name="Wu L."/>
            <person name="Ma J."/>
        </authorList>
    </citation>
    <scope>NUCLEOTIDE SEQUENCE [LARGE SCALE GENOMIC DNA]</scope>
    <source>
        <strain evidence="2">JCM 17759</strain>
    </source>
</reference>
<gene>
    <name evidence="1" type="ORF">GCM10023156_06890</name>
</gene>
<evidence type="ECO:0000313" key="2">
    <source>
        <dbReference type="Proteomes" id="UP001500840"/>
    </source>
</evidence>
<comment type="caution">
    <text evidence="1">The sequence shown here is derived from an EMBL/GenBank/DDBJ whole genome shotgun (WGS) entry which is preliminary data.</text>
</comment>
<protein>
    <recommendedName>
        <fullName evidence="3">PemK-like protein</fullName>
    </recommendedName>
</protein>
<dbReference type="RefSeq" id="WP_345319417.1">
    <property type="nucleotide sequence ID" value="NZ_BAABGA010000009.1"/>
</dbReference>
<dbReference type="EMBL" id="BAABGA010000009">
    <property type="protein sequence ID" value="GAA4446230.1"/>
    <property type="molecule type" value="Genomic_DNA"/>
</dbReference>
<dbReference type="Proteomes" id="UP001500840">
    <property type="component" value="Unassembled WGS sequence"/>
</dbReference>
<dbReference type="InterPro" id="IPR025701">
    <property type="entry name" value="UBQ-conjugat_E2_E"/>
</dbReference>
<sequence length="134" mass="15314">MSLRREIALPPGDVEFLDSAFPKWEAIRNGAATWLLLPELSVPDGYNHSRVTACLRLEPGYPDTQIDMVYFSPSLARKDGKAIGAIGNCQQVDGRQFQRWSRHRTPVNPWRSGVDDIEAHMILVKHWLEREFAK</sequence>